<evidence type="ECO:0000256" key="8">
    <source>
        <dbReference type="ARBA" id="ARBA00022989"/>
    </source>
</evidence>
<keyword evidence="7 12" id="KW-0862">Zinc</keyword>
<evidence type="ECO:0000313" key="17">
    <source>
        <dbReference type="EMBL" id="AMK12428.1"/>
    </source>
</evidence>
<keyword evidence="19" id="KW-1185">Reference proteome</keyword>
<dbReference type="CDD" id="cd07343">
    <property type="entry name" value="M48A_Zmpste24p_like"/>
    <property type="match status" value="1"/>
</dbReference>
<organism evidence="18 20">
    <name type="scientific">Pseudodesulfovibrio indicus</name>
    <dbReference type="NCBI Taxonomy" id="1716143"/>
    <lineage>
        <taxon>Bacteria</taxon>
        <taxon>Pseudomonadati</taxon>
        <taxon>Thermodesulfobacteriota</taxon>
        <taxon>Desulfovibrionia</taxon>
        <taxon>Desulfovibrionales</taxon>
        <taxon>Desulfovibrionaceae</taxon>
    </lineage>
</organism>
<evidence type="ECO:0000256" key="1">
    <source>
        <dbReference type="ARBA" id="ARBA00004477"/>
    </source>
</evidence>
<keyword evidence="3 14" id="KW-0812">Transmembrane</keyword>
<evidence type="ECO:0000256" key="13">
    <source>
        <dbReference type="RuleBase" id="RU003983"/>
    </source>
</evidence>
<feature type="binding site" evidence="12">
    <location>
        <position position="352"/>
    </location>
    <ligand>
        <name>Zn(2+)</name>
        <dbReference type="ChEBI" id="CHEBI:29105"/>
        <note>catalytic</note>
    </ligand>
</feature>
<dbReference type="Pfam" id="PF16491">
    <property type="entry name" value="Peptidase_M48_N"/>
    <property type="match status" value="1"/>
</dbReference>
<dbReference type="FunFam" id="3.30.2010.10:FF:000002">
    <property type="entry name" value="CAAX prenyl protease"/>
    <property type="match status" value="1"/>
</dbReference>
<dbReference type="AlphaFoldDB" id="A0A126QRN5"/>
<proteinExistence type="inferred from homology"/>
<feature type="domain" description="CAAX prenyl protease 1 N-terminal" evidence="16">
    <location>
        <begin position="28"/>
        <end position="201"/>
    </location>
</feature>
<dbReference type="InterPro" id="IPR001915">
    <property type="entry name" value="Peptidase_M48"/>
</dbReference>
<feature type="binding site" evidence="12">
    <location>
        <position position="274"/>
    </location>
    <ligand>
        <name>Zn(2+)</name>
        <dbReference type="ChEBI" id="CHEBI:29105"/>
        <note>catalytic</note>
    </ligand>
</feature>
<dbReference type="EMBL" id="CP014206">
    <property type="protein sequence ID" value="AMK12428.1"/>
    <property type="molecule type" value="Genomic_DNA"/>
</dbReference>
<evidence type="ECO:0000256" key="12">
    <source>
        <dbReference type="PIRSR" id="PIRSR627057-2"/>
    </source>
</evidence>
<dbReference type="Gene3D" id="3.30.2010.10">
    <property type="entry name" value="Metalloproteases ('zincins'), catalytic domain"/>
    <property type="match status" value="1"/>
</dbReference>
<feature type="transmembrane region" description="Helical" evidence="14">
    <location>
        <begin position="146"/>
        <end position="165"/>
    </location>
</feature>
<evidence type="ECO:0000256" key="3">
    <source>
        <dbReference type="ARBA" id="ARBA00022692"/>
    </source>
</evidence>
<sequence length="417" mass="45431">MNVYLAVIIGSLLAAWLLGVLSDLLNARAMRPEPPAELADSFDAETYAKSQAYTRESMIFSSVADTFNTVVTITVVLAGGFNLLDNIVRGAGFGPLATGLLYIGALGLISGTLSLPFEAYHTFVLEKRFGFNTTTPATFVLDRVKGMGLTALIGTVLVAAILLFLREAGPYAWLLCWGFSVVVSLALTYVAPTWILPLFNKFTPLEPGELRDKLERYAAREGFELSGIFVMDGSKRSTKGNAFFTGFGRRRRIALFDTLIRDMTPDEITAVLAHEVGHARLGHIRKRLVTGILKAGAIFWLMSLFLDSAPLFAAFGMEHHSIYAGLVFFVLLYTPLSLVLSVAANHVSRKHEFQADAFAARTTGRAGDMISALKKLSASNLSNLTPHPLTVWLEYGHPPVLDRVRALSADPGRTTAQ</sequence>
<dbReference type="InterPro" id="IPR032456">
    <property type="entry name" value="Peptidase_M48_N"/>
</dbReference>
<evidence type="ECO:0000256" key="6">
    <source>
        <dbReference type="ARBA" id="ARBA00022824"/>
    </source>
</evidence>
<name>A0A126QRN5_9BACT</name>
<evidence type="ECO:0000256" key="14">
    <source>
        <dbReference type="SAM" id="Phobius"/>
    </source>
</evidence>
<feature type="transmembrane region" description="Helical" evidence="14">
    <location>
        <begin position="171"/>
        <end position="191"/>
    </location>
</feature>
<evidence type="ECO:0000256" key="10">
    <source>
        <dbReference type="ARBA" id="ARBA00023136"/>
    </source>
</evidence>
<dbReference type="Pfam" id="PF01435">
    <property type="entry name" value="Peptidase_M48"/>
    <property type="match status" value="1"/>
</dbReference>
<dbReference type="KEGG" id="dej:AWY79_15625"/>
<feature type="domain" description="Peptidase M48" evidence="15">
    <location>
        <begin position="205"/>
        <end position="408"/>
    </location>
</feature>
<keyword evidence="2 13" id="KW-0645">Protease</keyword>
<reference evidence="18 20" key="2">
    <citation type="submission" date="2019-03" db="EMBL/GenBank/DDBJ databases">
        <title>Genomic Encyclopedia of Type Strains, Phase IV (KMG-IV): sequencing the most valuable type-strain genomes for metagenomic binning, comparative biology and taxonomic classification.</title>
        <authorList>
            <person name="Goeker M."/>
        </authorList>
    </citation>
    <scope>NUCLEOTIDE SEQUENCE [LARGE SCALE GENOMIC DNA]</scope>
    <source>
        <strain evidence="18 20">DSM 101483</strain>
    </source>
</reference>
<keyword evidence="5 13" id="KW-0378">Hydrolase</keyword>
<evidence type="ECO:0000259" key="15">
    <source>
        <dbReference type="Pfam" id="PF01435"/>
    </source>
</evidence>
<evidence type="ECO:0000256" key="9">
    <source>
        <dbReference type="ARBA" id="ARBA00023049"/>
    </source>
</evidence>
<comment type="cofactor">
    <cofactor evidence="12 13">
        <name>Zn(2+)</name>
        <dbReference type="ChEBI" id="CHEBI:29105"/>
    </cofactor>
    <text evidence="12 13">Binds 1 zinc ion per subunit.</text>
</comment>
<dbReference type="InterPro" id="IPR027057">
    <property type="entry name" value="CAXX_Prtase_1"/>
</dbReference>
<accession>A0A126QRN5</accession>
<reference evidence="17 19" key="1">
    <citation type="journal article" date="2016" name="Front. Microbiol.">
        <title>Genome Sequence of the Piezophilic, Mesophilic Sulfate-Reducing Bacterium Desulfovibrio indicus J2T.</title>
        <authorList>
            <person name="Cao J."/>
            <person name="Maignien L."/>
            <person name="Shao Z."/>
            <person name="Alain K."/>
            <person name="Jebbar M."/>
        </authorList>
    </citation>
    <scope>NUCLEOTIDE SEQUENCE [LARGE SCALE GENOMIC DNA]</scope>
    <source>
        <strain evidence="17 19">J2</strain>
    </source>
</reference>
<dbReference type="GO" id="GO:0046872">
    <property type="term" value="F:metal ion binding"/>
    <property type="evidence" value="ECO:0007669"/>
    <property type="project" value="UniProtKB-KW"/>
</dbReference>
<evidence type="ECO:0000259" key="16">
    <source>
        <dbReference type="Pfam" id="PF16491"/>
    </source>
</evidence>
<feature type="transmembrane region" description="Helical" evidence="14">
    <location>
        <begin position="6"/>
        <end position="25"/>
    </location>
</feature>
<dbReference type="EMBL" id="SOBK01000002">
    <property type="protein sequence ID" value="TDT90728.1"/>
    <property type="molecule type" value="Genomic_DNA"/>
</dbReference>
<comment type="similarity">
    <text evidence="13">Belongs to the peptidase M48 family.</text>
</comment>
<keyword evidence="9 13" id="KW-0482">Metalloprotease</keyword>
<feature type="active site" evidence="11">
    <location>
        <position position="275"/>
    </location>
</feature>
<keyword evidence="6" id="KW-0256">Endoplasmic reticulum</keyword>
<keyword evidence="8 14" id="KW-1133">Transmembrane helix</keyword>
<dbReference type="GO" id="GO:0004222">
    <property type="term" value="F:metalloendopeptidase activity"/>
    <property type="evidence" value="ECO:0007669"/>
    <property type="project" value="InterPro"/>
</dbReference>
<dbReference type="Proteomes" id="UP000295506">
    <property type="component" value="Unassembled WGS sequence"/>
</dbReference>
<feature type="transmembrane region" description="Helical" evidence="14">
    <location>
        <begin position="59"/>
        <end position="81"/>
    </location>
</feature>
<feature type="transmembrane region" description="Helical" evidence="14">
    <location>
        <begin position="101"/>
        <end position="125"/>
    </location>
</feature>
<feature type="binding site" evidence="12">
    <location>
        <position position="278"/>
    </location>
    <ligand>
        <name>Zn(2+)</name>
        <dbReference type="ChEBI" id="CHEBI:29105"/>
        <note>catalytic</note>
    </ligand>
</feature>
<keyword evidence="10 14" id="KW-0472">Membrane</keyword>
<evidence type="ECO:0000256" key="4">
    <source>
        <dbReference type="ARBA" id="ARBA00022723"/>
    </source>
</evidence>
<evidence type="ECO:0000313" key="19">
    <source>
        <dbReference type="Proteomes" id="UP000055611"/>
    </source>
</evidence>
<feature type="transmembrane region" description="Helical" evidence="14">
    <location>
        <begin position="295"/>
        <end position="316"/>
    </location>
</feature>
<feature type="transmembrane region" description="Helical" evidence="14">
    <location>
        <begin position="322"/>
        <end position="344"/>
    </location>
</feature>
<evidence type="ECO:0000256" key="7">
    <source>
        <dbReference type="ARBA" id="ARBA00022833"/>
    </source>
</evidence>
<gene>
    <name evidence="17" type="ORF">AWY79_15625</name>
    <name evidence="18" type="ORF">EDC59_102158</name>
</gene>
<dbReference type="OrthoDB" id="9781930at2"/>
<dbReference type="GO" id="GO:0071586">
    <property type="term" value="P:CAAX-box protein processing"/>
    <property type="evidence" value="ECO:0007669"/>
    <property type="project" value="InterPro"/>
</dbReference>
<evidence type="ECO:0000256" key="11">
    <source>
        <dbReference type="PIRSR" id="PIRSR627057-1"/>
    </source>
</evidence>
<dbReference type="RefSeq" id="WP_066805985.1">
    <property type="nucleotide sequence ID" value="NZ_CP014206.1"/>
</dbReference>
<evidence type="ECO:0000313" key="18">
    <source>
        <dbReference type="EMBL" id="TDT90728.1"/>
    </source>
</evidence>
<keyword evidence="4 12" id="KW-0479">Metal-binding</keyword>
<feature type="active site" description="Proton donor" evidence="11">
    <location>
        <position position="356"/>
    </location>
</feature>
<protein>
    <submittedName>
        <fullName evidence="17">Peptidase M48</fullName>
    </submittedName>
    <submittedName>
        <fullName evidence="18">STE24 endopeptidase</fullName>
    </submittedName>
</protein>
<evidence type="ECO:0000313" key="20">
    <source>
        <dbReference type="Proteomes" id="UP000295506"/>
    </source>
</evidence>
<dbReference type="Proteomes" id="UP000055611">
    <property type="component" value="Chromosome"/>
</dbReference>
<comment type="subcellular location">
    <subcellularLocation>
        <location evidence="1">Endoplasmic reticulum membrane</location>
        <topology evidence="1">Multi-pass membrane protein</topology>
    </subcellularLocation>
</comment>
<evidence type="ECO:0000256" key="2">
    <source>
        <dbReference type="ARBA" id="ARBA00022670"/>
    </source>
</evidence>
<dbReference type="PANTHER" id="PTHR10120">
    <property type="entry name" value="CAAX PRENYL PROTEASE 1"/>
    <property type="match status" value="1"/>
</dbReference>
<evidence type="ECO:0000256" key="5">
    <source>
        <dbReference type="ARBA" id="ARBA00022801"/>
    </source>
</evidence>